<dbReference type="Proteomes" id="UP000007435">
    <property type="component" value="Chromosome"/>
</dbReference>
<dbReference type="KEGG" id="lby:Lbys_1293"/>
<feature type="transmembrane region" description="Helical" evidence="7">
    <location>
        <begin position="29"/>
        <end position="47"/>
    </location>
</feature>
<feature type="transmembrane region" description="Helical" evidence="7">
    <location>
        <begin position="59"/>
        <end position="80"/>
    </location>
</feature>
<evidence type="ECO:0000256" key="7">
    <source>
        <dbReference type="SAM" id="Phobius"/>
    </source>
</evidence>
<dbReference type="GO" id="GO:0005886">
    <property type="term" value="C:plasma membrane"/>
    <property type="evidence" value="ECO:0007669"/>
    <property type="project" value="UniProtKB-SubCell"/>
</dbReference>
<evidence type="ECO:0000256" key="5">
    <source>
        <dbReference type="ARBA" id="ARBA00022989"/>
    </source>
</evidence>
<evidence type="ECO:0000313" key="8">
    <source>
        <dbReference type="EMBL" id="ADQ17012.1"/>
    </source>
</evidence>
<dbReference type="PANTHER" id="PTHR33884">
    <property type="entry name" value="UPF0410 PROTEIN YMGE"/>
    <property type="match status" value="1"/>
</dbReference>
<protein>
    <submittedName>
        <fullName evidence="8">Transglycosylase-associated protein</fullName>
    </submittedName>
</protein>
<evidence type="ECO:0000256" key="2">
    <source>
        <dbReference type="ARBA" id="ARBA00011006"/>
    </source>
</evidence>
<evidence type="ECO:0000313" key="9">
    <source>
        <dbReference type="Proteomes" id="UP000007435"/>
    </source>
</evidence>
<dbReference type="InterPro" id="IPR007341">
    <property type="entry name" value="Transgly_assoc"/>
</dbReference>
<accession>E4RUY9</accession>
<evidence type="ECO:0000256" key="3">
    <source>
        <dbReference type="ARBA" id="ARBA00022475"/>
    </source>
</evidence>
<dbReference type="STRING" id="649349.Lbys_1293"/>
<dbReference type="eggNOG" id="COG2261">
    <property type="taxonomic scope" value="Bacteria"/>
</dbReference>
<keyword evidence="5 7" id="KW-1133">Transmembrane helix</keyword>
<dbReference type="HOGENOM" id="CLU_160040_0_1_10"/>
<comment type="subcellular location">
    <subcellularLocation>
        <location evidence="1">Cell membrane</location>
        <topology evidence="1">Multi-pass membrane protein</topology>
    </subcellularLocation>
</comment>
<dbReference type="RefSeq" id="WP_013408062.1">
    <property type="nucleotide sequence ID" value="NC_014655.1"/>
</dbReference>
<proteinExistence type="inferred from homology"/>
<reference evidence="8 9" key="2">
    <citation type="journal article" date="2011" name="Stand. Genomic Sci.">
        <title>Complete genome sequence of Leadbetterella byssophila type strain (4M15).</title>
        <authorList>
            <person name="Abt B."/>
            <person name="Teshima H."/>
            <person name="Lucas S."/>
            <person name="Lapidus A."/>
            <person name="Del Rio T.G."/>
            <person name="Nolan M."/>
            <person name="Tice H."/>
            <person name="Cheng J.F."/>
            <person name="Pitluck S."/>
            <person name="Liolios K."/>
            <person name="Pagani I."/>
            <person name="Ivanova N."/>
            <person name="Mavromatis K."/>
            <person name="Pati A."/>
            <person name="Tapia R."/>
            <person name="Han C."/>
            <person name="Goodwin L."/>
            <person name="Chen A."/>
            <person name="Palaniappan K."/>
            <person name="Land M."/>
            <person name="Hauser L."/>
            <person name="Chang Y.J."/>
            <person name="Jeffries C.D."/>
            <person name="Rohde M."/>
            <person name="Goker M."/>
            <person name="Tindall B.J."/>
            <person name="Detter J.C."/>
            <person name="Woyke T."/>
            <person name="Bristow J."/>
            <person name="Eisen J.A."/>
            <person name="Markowitz V."/>
            <person name="Hugenholtz P."/>
            <person name="Klenk H.P."/>
            <person name="Kyrpides N.C."/>
        </authorList>
    </citation>
    <scope>NUCLEOTIDE SEQUENCE [LARGE SCALE GENOMIC DNA]</scope>
    <source>
        <strain evidence="9">DSM 17132 / JCM 16389 / KACC 11308 / NBRC 106382 / 4M15</strain>
    </source>
</reference>
<dbReference type="OrthoDB" id="964123at2"/>
<evidence type="ECO:0000256" key="6">
    <source>
        <dbReference type="ARBA" id="ARBA00023136"/>
    </source>
</evidence>
<keyword evidence="6 7" id="KW-0472">Membrane</keyword>
<evidence type="ECO:0000256" key="1">
    <source>
        <dbReference type="ARBA" id="ARBA00004651"/>
    </source>
</evidence>
<organism evidence="8 9">
    <name type="scientific">Leadbetterella byssophila (strain DSM 17132 / JCM 16389 / KACC 11308 / NBRC 106382 / 4M15)</name>
    <dbReference type="NCBI Taxonomy" id="649349"/>
    <lineage>
        <taxon>Bacteria</taxon>
        <taxon>Pseudomonadati</taxon>
        <taxon>Bacteroidota</taxon>
        <taxon>Cytophagia</taxon>
        <taxon>Cytophagales</taxon>
        <taxon>Leadbetterellaceae</taxon>
        <taxon>Leadbetterella</taxon>
    </lineage>
</organism>
<dbReference type="PANTHER" id="PTHR33884:SF3">
    <property type="entry name" value="UPF0410 PROTEIN YMGE"/>
    <property type="match status" value="1"/>
</dbReference>
<keyword evidence="3" id="KW-1003">Cell membrane</keyword>
<reference key="1">
    <citation type="submission" date="2010-11" db="EMBL/GenBank/DDBJ databases">
        <title>The complete genome of Leadbetterella byssophila DSM 17132.</title>
        <authorList>
            <consortium name="US DOE Joint Genome Institute (JGI-PGF)"/>
            <person name="Lucas S."/>
            <person name="Copeland A."/>
            <person name="Lapidus A."/>
            <person name="Glavina del Rio T."/>
            <person name="Dalin E."/>
            <person name="Tice H."/>
            <person name="Bruce D."/>
            <person name="Goodwin L."/>
            <person name="Pitluck S."/>
            <person name="Kyrpides N."/>
            <person name="Mavromatis K."/>
            <person name="Ivanova N."/>
            <person name="Teshima H."/>
            <person name="Brettin T."/>
            <person name="Detter J.C."/>
            <person name="Han C."/>
            <person name="Tapia R."/>
            <person name="Land M."/>
            <person name="Hauser L."/>
            <person name="Markowitz V."/>
            <person name="Cheng J.-F."/>
            <person name="Hugenholtz P."/>
            <person name="Woyke T."/>
            <person name="Wu D."/>
            <person name="Tindall B."/>
            <person name="Pomrenke H.G."/>
            <person name="Brambilla E."/>
            <person name="Klenk H.-P."/>
            <person name="Eisen J.A."/>
        </authorList>
    </citation>
    <scope>NUCLEOTIDE SEQUENCE [LARGE SCALE GENOMIC DNA]</scope>
    <source>
        <strain>DSM 17132</strain>
    </source>
</reference>
<sequence length="86" mass="9283">MNLLVTILVGAIAGWLADLAFKKFSLSLLVQIILGIAGAFVGSWLFDGEIHTMLGLPEFISRVIEAFVGAAVILLVVLLIRRFTAK</sequence>
<dbReference type="Pfam" id="PF04226">
    <property type="entry name" value="Transgly_assoc"/>
    <property type="match status" value="1"/>
</dbReference>
<evidence type="ECO:0000256" key="4">
    <source>
        <dbReference type="ARBA" id="ARBA00022692"/>
    </source>
</evidence>
<dbReference type="AlphaFoldDB" id="E4RUY9"/>
<comment type="similarity">
    <text evidence="2">Belongs to the UPF0410 family.</text>
</comment>
<name>E4RUY9_LEAB4</name>
<keyword evidence="9" id="KW-1185">Reference proteome</keyword>
<keyword evidence="4 7" id="KW-0812">Transmembrane</keyword>
<gene>
    <name evidence="8" type="ordered locus">Lbys_1293</name>
</gene>
<dbReference type="EMBL" id="CP002305">
    <property type="protein sequence ID" value="ADQ17012.1"/>
    <property type="molecule type" value="Genomic_DNA"/>
</dbReference>